<name>A0A3A1R9E6_9BACI</name>
<reference evidence="2 3" key="1">
    <citation type="submission" date="2018-09" db="EMBL/GenBank/DDBJ databases">
        <title>Bacillus saliacetes sp. nov., isolated from Thai shrimp paste (Ka-pi).</title>
        <authorList>
            <person name="Daroonpunt R."/>
            <person name="Tanasupawat S."/>
            <person name="Yiamsombut S."/>
        </authorList>
    </citation>
    <scope>NUCLEOTIDE SEQUENCE [LARGE SCALE GENOMIC DNA]</scope>
    <source>
        <strain evidence="2 3">SKP7-4</strain>
    </source>
</reference>
<dbReference type="AlphaFoldDB" id="A0A3A1R9E6"/>
<dbReference type="Pfam" id="PF00534">
    <property type="entry name" value="Glycos_transf_1"/>
    <property type="match status" value="1"/>
</dbReference>
<dbReference type="EMBL" id="QXIR01000001">
    <property type="protein sequence ID" value="RIW39109.1"/>
    <property type="molecule type" value="Genomic_DNA"/>
</dbReference>
<accession>A0A3A1R9E6</accession>
<keyword evidence="3" id="KW-1185">Reference proteome</keyword>
<protein>
    <submittedName>
        <fullName evidence="2">Glycosyltransferase</fullName>
    </submittedName>
</protein>
<evidence type="ECO:0000259" key="1">
    <source>
        <dbReference type="Pfam" id="PF00534"/>
    </source>
</evidence>
<dbReference type="InterPro" id="IPR001296">
    <property type="entry name" value="Glyco_trans_1"/>
</dbReference>
<evidence type="ECO:0000313" key="3">
    <source>
        <dbReference type="Proteomes" id="UP000265801"/>
    </source>
</evidence>
<comment type="caution">
    <text evidence="2">The sequence shown here is derived from an EMBL/GenBank/DDBJ whole genome shotgun (WGS) entry which is preliminary data.</text>
</comment>
<dbReference type="RefSeq" id="WP_119545178.1">
    <property type="nucleotide sequence ID" value="NZ_QXIR01000001.1"/>
</dbReference>
<sequence>MKILFVYYVPSGGVETLARQRTAALANSGIQFQFLFFSQGAGMQNIKEKTWITNDDTQISSILHSERFDAIIVGSDYPFLERVRKLGYTGKLIYEVQGMGILSTADSILKYAQPYVNQYADAILLPKTPHLVSLIDKYYPLKKKYSFHNCIDTTNFTYVTEGVSAEPYMLLGWVGRLEENKNWKEFLKISKRLVTSHPNLRIWIFTDSNLNPPSEVRAFQKMARTLKLQRHITMLSNIPYNQMPTYYTRIGNSGGMLCSTSKYEGFGYAMVEAMCCLCPVLTTDSDGIKSFIFHNSTGKIYRQGDINHAVREATDFIHNAPLKAQIRQNAQQYIKQHFTPEIYAANFLQMLRELQLNI</sequence>
<dbReference type="PANTHER" id="PTHR12526">
    <property type="entry name" value="GLYCOSYLTRANSFERASE"/>
    <property type="match status" value="1"/>
</dbReference>
<dbReference type="Proteomes" id="UP000265801">
    <property type="component" value="Unassembled WGS sequence"/>
</dbReference>
<dbReference type="OrthoDB" id="158463at2"/>
<dbReference type="CDD" id="cd03801">
    <property type="entry name" value="GT4_PimA-like"/>
    <property type="match status" value="1"/>
</dbReference>
<proteinExistence type="predicted"/>
<evidence type="ECO:0000313" key="2">
    <source>
        <dbReference type="EMBL" id="RIW39109.1"/>
    </source>
</evidence>
<dbReference type="Gene3D" id="3.40.50.2000">
    <property type="entry name" value="Glycogen Phosphorylase B"/>
    <property type="match status" value="2"/>
</dbReference>
<dbReference type="GO" id="GO:0016757">
    <property type="term" value="F:glycosyltransferase activity"/>
    <property type="evidence" value="ECO:0007669"/>
    <property type="project" value="InterPro"/>
</dbReference>
<organism evidence="2 3">
    <name type="scientific">Bacillus salacetis</name>
    <dbReference type="NCBI Taxonomy" id="2315464"/>
    <lineage>
        <taxon>Bacteria</taxon>
        <taxon>Bacillati</taxon>
        <taxon>Bacillota</taxon>
        <taxon>Bacilli</taxon>
        <taxon>Bacillales</taxon>
        <taxon>Bacillaceae</taxon>
        <taxon>Bacillus</taxon>
    </lineage>
</organism>
<keyword evidence="2" id="KW-0808">Transferase</keyword>
<feature type="domain" description="Glycosyl transferase family 1" evidence="1">
    <location>
        <begin position="170"/>
        <end position="332"/>
    </location>
</feature>
<gene>
    <name evidence="2" type="ORF">D3H55_01450</name>
</gene>
<dbReference type="SUPFAM" id="SSF53756">
    <property type="entry name" value="UDP-Glycosyltransferase/glycogen phosphorylase"/>
    <property type="match status" value="1"/>
</dbReference>